<dbReference type="AlphaFoldDB" id="A0A2P2ILB4"/>
<accession>A0A2P2ILB4</accession>
<protein>
    <submittedName>
        <fullName evidence="1">Uncharacterized protein</fullName>
    </submittedName>
</protein>
<dbReference type="EMBL" id="GGEC01001524">
    <property type="protein sequence ID" value="MBW82007.1"/>
    <property type="molecule type" value="Transcribed_RNA"/>
</dbReference>
<proteinExistence type="predicted"/>
<sequence>MMHTCDICCYVYFVLKVSAPELRHNCIVIFFAMVN</sequence>
<evidence type="ECO:0000313" key="1">
    <source>
        <dbReference type="EMBL" id="MBW82007.1"/>
    </source>
</evidence>
<name>A0A2P2ILB4_RHIMU</name>
<organism evidence="1">
    <name type="scientific">Rhizophora mucronata</name>
    <name type="common">Asiatic mangrove</name>
    <dbReference type="NCBI Taxonomy" id="61149"/>
    <lineage>
        <taxon>Eukaryota</taxon>
        <taxon>Viridiplantae</taxon>
        <taxon>Streptophyta</taxon>
        <taxon>Embryophyta</taxon>
        <taxon>Tracheophyta</taxon>
        <taxon>Spermatophyta</taxon>
        <taxon>Magnoliopsida</taxon>
        <taxon>eudicotyledons</taxon>
        <taxon>Gunneridae</taxon>
        <taxon>Pentapetalae</taxon>
        <taxon>rosids</taxon>
        <taxon>fabids</taxon>
        <taxon>Malpighiales</taxon>
        <taxon>Rhizophoraceae</taxon>
        <taxon>Rhizophora</taxon>
    </lineage>
</organism>
<reference evidence="1" key="1">
    <citation type="submission" date="2018-02" db="EMBL/GenBank/DDBJ databases">
        <title>Rhizophora mucronata_Transcriptome.</title>
        <authorList>
            <person name="Meera S.P."/>
            <person name="Sreeshan A."/>
            <person name="Augustine A."/>
        </authorList>
    </citation>
    <scope>NUCLEOTIDE SEQUENCE</scope>
    <source>
        <tissue evidence="1">Leaf</tissue>
    </source>
</reference>